<evidence type="ECO:0000313" key="8">
    <source>
        <dbReference type="EMBL" id="KAG5471012.1"/>
    </source>
</evidence>
<comment type="caution">
    <text evidence="8">The sequence shown here is derived from an EMBL/GenBank/DDBJ whole genome shotgun (WGS) entry which is preliminary data.</text>
</comment>
<evidence type="ECO:0000259" key="7">
    <source>
        <dbReference type="Pfam" id="PF04884"/>
    </source>
</evidence>
<dbReference type="InterPro" id="IPR006968">
    <property type="entry name" value="RUS_fam"/>
</dbReference>
<proteinExistence type="inferred from homology"/>
<feature type="transmembrane region" description="Helical" evidence="6">
    <location>
        <begin position="345"/>
        <end position="371"/>
    </location>
</feature>
<dbReference type="KEGG" id="lenr:94169589"/>
<dbReference type="InterPro" id="IPR054549">
    <property type="entry name" value="UVB_sens_RUS_dom"/>
</dbReference>
<dbReference type="PANTHER" id="PTHR12770:SF31">
    <property type="entry name" value="RUS FAMILY MEMBER 1"/>
    <property type="match status" value="1"/>
</dbReference>
<comment type="subcellular location">
    <subcellularLocation>
        <location evidence="1">Membrane</location>
    </subcellularLocation>
</comment>
<feature type="domain" description="Protein root UVB sensitive/RUS" evidence="7">
    <location>
        <begin position="157"/>
        <end position="386"/>
    </location>
</feature>
<dbReference type="Proteomes" id="UP000674179">
    <property type="component" value="Chromosome 32"/>
</dbReference>
<reference evidence="8 9" key="1">
    <citation type="submission" date="2021-02" db="EMBL/GenBank/DDBJ databases">
        <title>Leishmania (Mundinia) enrietti genome sequencing and assembly.</title>
        <authorList>
            <person name="Almutairi H."/>
            <person name="Gatherer D."/>
        </authorList>
    </citation>
    <scope>NUCLEOTIDE SEQUENCE [LARGE SCALE GENOMIC DNA]</scope>
    <source>
        <strain evidence="8">CUR178</strain>
    </source>
</reference>
<dbReference type="GeneID" id="94169589"/>
<evidence type="ECO:0000256" key="4">
    <source>
        <dbReference type="ARBA" id="ARBA00022989"/>
    </source>
</evidence>
<dbReference type="EMBL" id="JAFHKP010000032">
    <property type="protein sequence ID" value="KAG5471012.1"/>
    <property type="molecule type" value="Genomic_DNA"/>
</dbReference>
<dbReference type="AlphaFoldDB" id="A0A836FX96"/>
<keyword evidence="9" id="KW-1185">Reference proteome</keyword>
<evidence type="ECO:0000256" key="2">
    <source>
        <dbReference type="ARBA" id="ARBA00007558"/>
    </source>
</evidence>
<keyword evidence="5 6" id="KW-0472">Membrane</keyword>
<sequence length="598" mass="67003">MTGLGYACTRAALRLRFAFASMRHLRVELLHKTGAALSLLQPWAAPSRRSRLAAVAMCSPQRMAASLPDAPSIVGVVDSRVADCSRRVTESKVLSSVSTSLPVPPSFSRLNGTAPSARAQMVKGGGDVMVSFSQGTTDYRWRVVPGTDNVYAPSVKHRETVSHRLRLLGMPKGFPDTTAPGFERFFYLSLSSSFVSNFASSIGYQSLLNGFFLGSSPQLWMLKDLVPALLAAYMANRVVSYENRPKFWFVVSVFMNNVTVISDMLIPSVLPNHLLAAAIVTSTVKQSSALMYFVTRASALQYYAINNNLAELTKKFNSFGMVSYTIATALGILYCTYIASFAVQIMTVFACCLTNMFLSSMSMMPITFRLLNFDTMKLLLRAFIMEKNRIMTPREISDLLGVRMLPAPALKKAGIALEVATHLLYISPPVDKLQIRSDTLDEDVVYVSNDHMFMLALWRPSPLPLTLRERWQRCELPAFRRFFRSGTWVRRSPEVLDMEAKFRGQRLVLLVHQKCSAKQLITAYLIMYTAVFQHADTEAELRSFLRTCHGEQELWHLRGEEFSGLLQAADWDVHLPLLDHHNCRMSELILPPSMRAAV</sequence>
<dbReference type="GO" id="GO:0016020">
    <property type="term" value="C:membrane"/>
    <property type="evidence" value="ECO:0007669"/>
    <property type="project" value="UniProtKB-SubCell"/>
</dbReference>
<dbReference type="OrthoDB" id="364779at2759"/>
<evidence type="ECO:0000313" key="9">
    <source>
        <dbReference type="Proteomes" id="UP000674179"/>
    </source>
</evidence>
<organism evidence="8 9">
    <name type="scientific">Leishmania enriettii</name>
    <dbReference type="NCBI Taxonomy" id="5663"/>
    <lineage>
        <taxon>Eukaryota</taxon>
        <taxon>Discoba</taxon>
        <taxon>Euglenozoa</taxon>
        <taxon>Kinetoplastea</taxon>
        <taxon>Metakinetoplastina</taxon>
        <taxon>Trypanosomatida</taxon>
        <taxon>Trypanosomatidae</taxon>
        <taxon>Leishmaniinae</taxon>
        <taxon>Leishmania</taxon>
    </lineage>
</organism>
<gene>
    <name evidence="8" type="ORF">CUR178_02319</name>
</gene>
<dbReference type="RefSeq" id="XP_067690182.1">
    <property type="nucleotide sequence ID" value="XM_067834079.1"/>
</dbReference>
<evidence type="ECO:0000256" key="5">
    <source>
        <dbReference type="ARBA" id="ARBA00023136"/>
    </source>
</evidence>
<name>A0A836FX96_LEIEN</name>
<protein>
    <recommendedName>
        <fullName evidence="7">Protein root UVB sensitive/RUS domain-containing protein</fullName>
    </recommendedName>
</protein>
<accession>A0A836FX96</accession>
<dbReference type="Pfam" id="PF04884">
    <property type="entry name" value="UVB_sens_prot"/>
    <property type="match status" value="1"/>
</dbReference>
<evidence type="ECO:0000256" key="6">
    <source>
        <dbReference type="SAM" id="Phobius"/>
    </source>
</evidence>
<evidence type="ECO:0000256" key="3">
    <source>
        <dbReference type="ARBA" id="ARBA00022692"/>
    </source>
</evidence>
<dbReference type="PANTHER" id="PTHR12770">
    <property type="entry name" value="RUS1 FAMILY PROTEIN C16ORF58"/>
    <property type="match status" value="1"/>
</dbReference>
<feature type="transmembrane region" description="Helical" evidence="6">
    <location>
        <begin position="247"/>
        <end position="268"/>
    </location>
</feature>
<evidence type="ECO:0000256" key="1">
    <source>
        <dbReference type="ARBA" id="ARBA00004370"/>
    </source>
</evidence>
<keyword evidence="4 6" id="KW-1133">Transmembrane helix</keyword>
<keyword evidence="3 6" id="KW-0812">Transmembrane</keyword>
<comment type="similarity">
    <text evidence="2">Belongs to the RUS1 family.</text>
</comment>
<feature type="transmembrane region" description="Helical" evidence="6">
    <location>
        <begin position="316"/>
        <end position="339"/>
    </location>
</feature>